<proteinExistence type="predicted"/>
<feature type="compositionally biased region" description="Polar residues" evidence="1">
    <location>
        <begin position="11"/>
        <end position="30"/>
    </location>
</feature>
<feature type="region of interest" description="Disordered" evidence="1">
    <location>
        <begin position="1"/>
        <end position="30"/>
    </location>
</feature>
<protein>
    <submittedName>
        <fullName evidence="2">Jg3124 protein</fullName>
    </submittedName>
</protein>
<sequence length="72" mass="7694">MYANKGPLSGQLMQSPPSPPENWTSASAQSPTLHRLARSLTLASDVTIPKDSLIASDTRKVTFLSPPSVESK</sequence>
<name>A0A8S4RFT0_9NEOP</name>
<dbReference type="Proteomes" id="UP000838756">
    <property type="component" value="Unassembled WGS sequence"/>
</dbReference>
<dbReference type="AlphaFoldDB" id="A0A8S4RFT0"/>
<evidence type="ECO:0000256" key="1">
    <source>
        <dbReference type="SAM" id="MobiDB-lite"/>
    </source>
</evidence>
<comment type="caution">
    <text evidence="2">The sequence shown here is derived from an EMBL/GenBank/DDBJ whole genome shotgun (WGS) entry which is preliminary data.</text>
</comment>
<accession>A0A8S4RFT0</accession>
<evidence type="ECO:0000313" key="2">
    <source>
        <dbReference type="EMBL" id="CAH2234894.1"/>
    </source>
</evidence>
<dbReference type="EMBL" id="CAKXAJ010025089">
    <property type="protein sequence ID" value="CAH2234894.1"/>
    <property type="molecule type" value="Genomic_DNA"/>
</dbReference>
<keyword evidence="3" id="KW-1185">Reference proteome</keyword>
<evidence type="ECO:0000313" key="3">
    <source>
        <dbReference type="Proteomes" id="UP000838756"/>
    </source>
</evidence>
<reference evidence="2" key="1">
    <citation type="submission" date="2022-03" db="EMBL/GenBank/DDBJ databases">
        <authorList>
            <person name="Lindestad O."/>
        </authorList>
    </citation>
    <scope>NUCLEOTIDE SEQUENCE</scope>
</reference>
<gene>
    <name evidence="2" type="primary">jg3124</name>
    <name evidence="2" type="ORF">PAEG_LOCUS12616</name>
</gene>
<organism evidence="2 3">
    <name type="scientific">Pararge aegeria aegeria</name>
    <dbReference type="NCBI Taxonomy" id="348720"/>
    <lineage>
        <taxon>Eukaryota</taxon>
        <taxon>Metazoa</taxon>
        <taxon>Ecdysozoa</taxon>
        <taxon>Arthropoda</taxon>
        <taxon>Hexapoda</taxon>
        <taxon>Insecta</taxon>
        <taxon>Pterygota</taxon>
        <taxon>Neoptera</taxon>
        <taxon>Endopterygota</taxon>
        <taxon>Lepidoptera</taxon>
        <taxon>Glossata</taxon>
        <taxon>Ditrysia</taxon>
        <taxon>Papilionoidea</taxon>
        <taxon>Nymphalidae</taxon>
        <taxon>Satyrinae</taxon>
        <taxon>Satyrini</taxon>
        <taxon>Parargina</taxon>
        <taxon>Pararge</taxon>
    </lineage>
</organism>